<comment type="similarity">
    <text evidence="3 11">Belongs to the MnmG family.</text>
</comment>
<dbReference type="AlphaFoldDB" id="A0A9D9I935"/>
<sequence>MRDYDAIVIGGGHAGIEASLALSREGFETLLITQSLDAIGRMSCNPSIGGLAKGNLVREIDALGGEMGHLIDKTMIQMRILNRRRGPAVQAPRAQADKFSYSRLAKETLEKEHHLHLFMDTVVDFIVSGNVIAGVITERGWQISAKTVVLTTGTFMDGKIFIGEYDAPCGRLGESAAIGLGDSLRRLGFHTGRMKTGTPSRVRFSSLDLDEMEVQNGDDVMEAFSFDTDHIDRPSLPCYITYTNDETHRIIRENIHRSPLYGGKIIGKGPRYCPSIEDKVVRFPDRERHQIFVEPEGVGTEEMYLNGLSSSLPEEVQHRFIHSIPGLRHAEIMRPAYAVEYDYLDPMDLYPSLESKILPGLFVAGQTNGTSGYEEAAAQGLIAGMNAAQLLKGEKPVILSRTEAYIGVLIDDLVTKGTKEPYRMFTSRAEYRLSLRHDNADQRLTAIGYNAGLAPKDKMDRLSLKTESIRNVKEILHDSRMNGRNCYDLVRMPETDIHALDIEALASFPYSVLSEAELDIKYEGYLQRQEKEAEKAKRMENMEIPSDFDYDSVDGISSESREKLKTVRPLSIGQASRISGVRVTDIAVLSVAVRSRKRG</sequence>
<gene>
    <name evidence="11 13" type="primary">mnmG</name>
    <name evidence="11" type="synonym">gidA</name>
    <name evidence="13" type="ORF">IAA72_00725</name>
</gene>
<evidence type="ECO:0000256" key="2">
    <source>
        <dbReference type="ARBA" id="ARBA00003717"/>
    </source>
</evidence>
<dbReference type="GO" id="GO:0030488">
    <property type="term" value="P:tRNA methylation"/>
    <property type="evidence" value="ECO:0007669"/>
    <property type="project" value="TreeGrafter"/>
</dbReference>
<keyword evidence="5 11" id="KW-0285">Flavoprotein</keyword>
<dbReference type="InterPro" id="IPR026904">
    <property type="entry name" value="MnmG_C"/>
</dbReference>
<proteinExistence type="inferred from homology"/>
<feature type="binding site" evidence="11">
    <location>
        <begin position="269"/>
        <end position="283"/>
    </location>
    <ligand>
        <name>NAD(+)</name>
        <dbReference type="ChEBI" id="CHEBI:57540"/>
    </ligand>
</feature>
<keyword evidence="7 11" id="KW-0274">FAD</keyword>
<dbReference type="Proteomes" id="UP000810292">
    <property type="component" value="Unassembled WGS sequence"/>
</dbReference>
<dbReference type="GO" id="GO:0050660">
    <property type="term" value="F:flavin adenine dinucleotide binding"/>
    <property type="evidence" value="ECO:0007669"/>
    <property type="project" value="UniProtKB-UniRule"/>
</dbReference>
<dbReference type="InterPro" id="IPR040131">
    <property type="entry name" value="MnmG_N"/>
</dbReference>
<dbReference type="InterPro" id="IPR044920">
    <property type="entry name" value="MnmG_C_subdom_sf"/>
</dbReference>
<comment type="cofactor">
    <cofactor evidence="1 11">
        <name>FAD</name>
        <dbReference type="ChEBI" id="CHEBI:57692"/>
    </cofactor>
</comment>
<evidence type="ECO:0000313" key="13">
    <source>
        <dbReference type="EMBL" id="MBO8468293.1"/>
    </source>
</evidence>
<dbReference type="Pfam" id="PF13932">
    <property type="entry name" value="SAM_GIDA_C"/>
    <property type="match status" value="1"/>
</dbReference>
<dbReference type="GO" id="GO:0002098">
    <property type="term" value="P:tRNA wobble uridine modification"/>
    <property type="evidence" value="ECO:0007669"/>
    <property type="project" value="InterPro"/>
</dbReference>
<dbReference type="PROSITE" id="PS01280">
    <property type="entry name" value="GIDA_1"/>
    <property type="match status" value="1"/>
</dbReference>
<feature type="binding site" evidence="11">
    <location>
        <begin position="10"/>
        <end position="15"/>
    </location>
    <ligand>
        <name>FAD</name>
        <dbReference type="ChEBI" id="CHEBI:57692"/>
    </ligand>
</feature>
<dbReference type="Gene3D" id="3.50.50.60">
    <property type="entry name" value="FAD/NAD(P)-binding domain"/>
    <property type="match status" value="2"/>
</dbReference>
<evidence type="ECO:0000256" key="7">
    <source>
        <dbReference type="ARBA" id="ARBA00022827"/>
    </source>
</evidence>
<dbReference type="PANTHER" id="PTHR11806">
    <property type="entry name" value="GLUCOSE INHIBITED DIVISION PROTEIN A"/>
    <property type="match status" value="1"/>
</dbReference>
<evidence type="ECO:0000313" key="14">
    <source>
        <dbReference type="Proteomes" id="UP000810292"/>
    </source>
</evidence>
<dbReference type="InterPro" id="IPR004416">
    <property type="entry name" value="MnmG"/>
</dbReference>
<dbReference type="SMART" id="SM01228">
    <property type="entry name" value="GIDA_assoc_3"/>
    <property type="match status" value="1"/>
</dbReference>
<evidence type="ECO:0000256" key="6">
    <source>
        <dbReference type="ARBA" id="ARBA00022694"/>
    </source>
</evidence>
<dbReference type="HAMAP" id="MF_00129">
    <property type="entry name" value="MnmG_GidA"/>
    <property type="match status" value="1"/>
</dbReference>
<dbReference type="SUPFAM" id="SSF51905">
    <property type="entry name" value="FAD/NAD(P)-binding domain"/>
    <property type="match status" value="1"/>
</dbReference>
<dbReference type="InterPro" id="IPR002218">
    <property type="entry name" value="MnmG-rel"/>
</dbReference>
<evidence type="ECO:0000256" key="8">
    <source>
        <dbReference type="ARBA" id="ARBA00023027"/>
    </source>
</evidence>
<evidence type="ECO:0000256" key="9">
    <source>
        <dbReference type="ARBA" id="ARBA00025948"/>
    </source>
</evidence>
<evidence type="ECO:0000256" key="4">
    <source>
        <dbReference type="ARBA" id="ARBA00020461"/>
    </source>
</evidence>
<dbReference type="Gene3D" id="1.10.150.570">
    <property type="entry name" value="GidA associated domain, C-terminal subdomain"/>
    <property type="match status" value="1"/>
</dbReference>
<reference evidence="13" key="1">
    <citation type="submission" date="2020-10" db="EMBL/GenBank/DDBJ databases">
        <authorList>
            <person name="Gilroy R."/>
        </authorList>
    </citation>
    <scope>NUCLEOTIDE SEQUENCE</scope>
    <source>
        <strain evidence="13">14700</strain>
    </source>
</reference>
<evidence type="ECO:0000256" key="11">
    <source>
        <dbReference type="HAMAP-Rule" id="MF_00129"/>
    </source>
</evidence>
<reference evidence="13" key="2">
    <citation type="journal article" date="2021" name="PeerJ">
        <title>Extensive microbial diversity within the chicken gut microbiome revealed by metagenomics and culture.</title>
        <authorList>
            <person name="Gilroy R."/>
            <person name="Ravi A."/>
            <person name="Getino M."/>
            <person name="Pursley I."/>
            <person name="Horton D.L."/>
            <person name="Alikhan N.F."/>
            <person name="Baker D."/>
            <person name="Gharbi K."/>
            <person name="Hall N."/>
            <person name="Watson M."/>
            <person name="Adriaenssens E.M."/>
            <person name="Foster-Nyarko E."/>
            <person name="Jarju S."/>
            <person name="Secka A."/>
            <person name="Antonio M."/>
            <person name="Oren A."/>
            <person name="Chaudhuri R.R."/>
            <person name="La Ragione R."/>
            <person name="Hildebrand F."/>
            <person name="Pallen M.J."/>
        </authorList>
    </citation>
    <scope>NUCLEOTIDE SEQUENCE</scope>
    <source>
        <strain evidence="13">14700</strain>
    </source>
</reference>
<comment type="subunit">
    <text evidence="9 11">Homodimer. Heterotetramer of two MnmE and two MnmG subunits.</text>
</comment>
<dbReference type="InterPro" id="IPR036188">
    <property type="entry name" value="FAD/NAD-bd_sf"/>
</dbReference>
<feature type="domain" description="tRNA uridine 5-carboxymethylaminomethyl modification enzyme C-terminal subdomain" evidence="12">
    <location>
        <begin position="520"/>
        <end position="591"/>
    </location>
</feature>
<dbReference type="NCBIfam" id="TIGR00136">
    <property type="entry name" value="mnmG_gidA"/>
    <property type="match status" value="1"/>
</dbReference>
<dbReference type="InterPro" id="IPR047001">
    <property type="entry name" value="MnmG_C_subdom"/>
</dbReference>
<dbReference type="InterPro" id="IPR049312">
    <property type="entry name" value="GIDA_C_N"/>
</dbReference>
<dbReference type="PROSITE" id="PS01281">
    <property type="entry name" value="GIDA_2"/>
    <property type="match status" value="1"/>
</dbReference>
<accession>A0A9D9I935</accession>
<comment type="caution">
    <text evidence="13">The sequence shown here is derived from an EMBL/GenBank/DDBJ whole genome shotgun (WGS) entry which is preliminary data.</text>
</comment>
<evidence type="ECO:0000256" key="10">
    <source>
        <dbReference type="ARBA" id="ARBA00031800"/>
    </source>
</evidence>
<evidence type="ECO:0000256" key="3">
    <source>
        <dbReference type="ARBA" id="ARBA00007653"/>
    </source>
</evidence>
<comment type="caution">
    <text evidence="11">Lacks conserved residue(s) required for the propagation of feature annotation.</text>
</comment>
<protein>
    <recommendedName>
        <fullName evidence="4 11">tRNA uridine 5-carboxymethylaminomethyl modification enzyme MnmG</fullName>
    </recommendedName>
    <alternativeName>
        <fullName evidence="10 11">Glucose-inhibited division protein A</fullName>
    </alternativeName>
</protein>
<evidence type="ECO:0000259" key="12">
    <source>
        <dbReference type="SMART" id="SM01228"/>
    </source>
</evidence>
<dbReference type="FunFam" id="3.50.50.60:FF:000002">
    <property type="entry name" value="tRNA uridine 5-carboxymethylaminomethyl modification enzyme MnmG"/>
    <property type="match status" value="1"/>
</dbReference>
<dbReference type="Gene3D" id="1.10.10.1800">
    <property type="entry name" value="tRNA uridine 5-carboxymethylaminomethyl modification enzyme MnmG/GidA"/>
    <property type="match status" value="1"/>
</dbReference>
<dbReference type="InterPro" id="IPR020595">
    <property type="entry name" value="MnmG-rel_CS"/>
</dbReference>
<organism evidence="13 14">
    <name type="scientific">Candidatus Ornithospirochaeta stercoravium</name>
    <dbReference type="NCBI Taxonomy" id="2840897"/>
    <lineage>
        <taxon>Bacteria</taxon>
        <taxon>Pseudomonadati</taxon>
        <taxon>Spirochaetota</taxon>
        <taxon>Spirochaetia</taxon>
        <taxon>Spirochaetales</taxon>
        <taxon>Spirochaetaceae</taxon>
        <taxon>Spirochaetaceae incertae sedis</taxon>
        <taxon>Candidatus Ornithospirochaeta</taxon>
    </lineage>
</organism>
<evidence type="ECO:0000256" key="5">
    <source>
        <dbReference type="ARBA" id="ARBA00022630"/>
    </source>
</evidence>
<comment type="subcellular location">
    <subcellularLocation>
        <location evidence="11">Cytoplasm</location>
    </subcellularLocation>
</comment>
<name>A0A9D9I935_9SPIO</name>
<comment type="function">
    <text evidence="2 11">NAD-binding protein involved in the addition of a carboxymethylaminomethyl (cmnm) group at the wobble position (U34) of certain tRNAs, forming tRNA-cmnm(5)s(2)U34.</text>
</comment>
<keyword evidence="11" id="KW-0963">Cytoplasm</keyword>
<dbReference type="PANTHER" id="PTHR11806:SF0">
    <property type="entry name" value="PROTEIN MTO1 HOMOLOG, MITOCHONDRIAL"/>
    <property type="match status" value="1"/>
</dbReference>
<dbReference type="FunFam" id="1.10.150.570:FF:000001">
    <property type="entry name" value="tRNA uridine 5-carboxymethylaminomethyl modification enzyme MnmG"/>
    <property type="match status" value="1"/>
</dbReference>
<keyword evidence="8 11" id="KW-0520">NAD</keyword>
<evidence type="ECO:0000256" key="1">
    <source>
        <dbReference type="ARBA" id="ARBA00001974"/>
    </source>
</evidence>
<keyword evidence="6 11" id="KW-0819">tRNA processing</keyword>
<dbReference type="Pfam" id="PF01134">
    <property type="entry name" value="GIDA"/>
    <property type="match status" value="1"/>
</dbReference>
<dbReference type="GO" id="GO:0005829">
    <property type="term" value="C:cytosol"/>
    <property type="evidence" value="ECO:0007669"/>
    <property type="project" value="TreeGrafter"/>
</dbReference>
<dbReference type="Pfam" id="PF21680">
    <property type="entry name" value="GIDA_C_1st"/>
    <property type="match status" value="1"/>
</dbReference>
<dbReference type="EMBL" id="JADIMF010000012">
    <property type="protein sequence ID" value="MBO8468293.1"/>
    <property type="molecule type" value="Genomic_DNA"/>
</dbReference>